<accession>A0AAW5EDD5</accession>
<keyword evidence="1" id="KW-0812">Transmembrane</keyword>
<gene>
    <name evidence="2" type="ORF">MJG50_17610</name>
</gene>
<name>A0AAW5EDD5_9BACI</name>
<dbReference type="RefSeq" id="WP_240257072.1">
    <property type="nucleotide sequence ID" value="NZ_JAKTTI010000034.1"/>
</dbReference>
<dbReference type="Proteomes" id="UP001431131">
    <property type="component" value="Unassembled WGS sequence"/>
</dbReference>
<keyword evidence="3" id="KW-1185">Reference proteome</keyword>
<organism evidence="2 3">
    <name type="scientific">Fredinandcohnia quinoae</name>
    <dbReference type="NCBI Taxonomy" id="2918902"/>
    <lineage>
        <taxon>Bacteria</taxon>
        <taxon>Bacillati</taxon>
        <taxon>Bacillota</taxon>
        <taxon>Bacilli</taxon>
        <taxon>Bacillales</taxon>
        <taxon>Bacillaceae</taxon>
        <taxon>Fredinandcohnia</taxon>
    </lineage>
</organism>
<keyword evidence="1" id="KW-1133">Transmembrane helix</keyword>
<feature type="transmembrane region" description="Helical" evidence="1">
    <location>
        <begin position="12"/>
        <end position="29"/>
    </location>
</feature>
<evidence type="ECO:0000313" key="3">
    <source>
        <dbReference type="Proteomes" id="UP001431131"/>
    </source>
</evidence>
<proteinExistence type="predicted"/>
<evidence type="ECO:0008006" key="4">
    <source>
        <dbReference type="Google" id="ProtNLM"/>
    </source>
</evidence>
<feature type="transmembrane region" description="Helical" evidence="1">
    <location>
        <begin position="225"/>
        <end position="243"/>
    </location>
</feature>
<feature type="transmembrane region" description="Helical" evidence="1">
    <location>
        <begin position="68"/>
        <end position="87"/>
    </location>
</feature>
<keyword evidence="1" id="KW-0472">Membrane</keyword>
<evidence type="ECO:0000313" key="2">
    <source>
        <dbReference type="EMBL" id="MCH1627153.1"/>
    </source>
</evidence>
<feature type="transmembrane region" description="Helical" evidence="1">
    <location>
        <begin position="99"/>
        <end position="120"/>
    </location>
</feature>
<dbReference type="EMBL" id="JAKTTI010000034">
    <property type="protein sequence ID" value="MCH1627153.1"/>
    <property type="molecule type" value="Genomic_DNA"/>
</dbReference>
<reference evidence="2" key="1">
    <citation type="submission" date="2022-02" db="EMBL/GenBank/DDBJ databases">
        <title>Fredinandcohnia quinoae sp. nov. isolated from Chenopodium quinoa seeds.</title>
        <authorList>
            <person name="Saati-Santamaria Z."/>
            <person name="Flores-Felix J.D."/>
            <person name="Igual J.M."/>
            <person name="Velazquez E."/>
            <person name="Garcia-Fraile P."/>
            <person name="Martinez-Molina E."/>
        </authorList>
    </citation>
    <scope>NUCLEOTIDE SEQUENCE</scope>
    <source>
        <strain evidence="2">SECRCQ15</strain>
    </source>
</reference>
<protein>
    <recommendedName>
        <fullName evidence="4">Beta-carotene 15,15'-monooxygenase</fullName>
    </recommendedName>
</protein>
<dbReference type="AlphaFoldDB" id="A0AAW5EDD5"/>
<sequence length="362" mass="41935">MVHTVKTNKSAYIFGLLAILILAGNYSVMSFEAFTPVTDMMILATILDLTIVLPILFYIFIVRNRFSLITILPVPIAGFWLAYFIVPHHELPIFDYVKYSIFALEGVFIAIELTLAIFLLRKIPALLKNYKIQSEIDFYYPTMLRNAFNKTFGTRKITEFLILDFSVIYFGLFAWKKKWQQLDHAATSFSIHKKSGYFGLFIVIAHAMVIEVIGVHFLILQWSTVAAWIFTVLDIYALIWIIADYQAVRLSPIVMTKEKMFVQIGIRRGIEIDFSTIKSIDSTRTDKKIRGLEKNSFSITLPDLIEEEPQFEMELKEPAIARLPFGKKREITKLYVTVDEKEKFYQLVQEMIADEELTLTQK</sequence>
<comment type="caution">
    <text evidence="2">The sequence shown here is derived from an EMBL/GenBank/DDBJ whole genome shotgun (WGS) entry which is preliminary data.</text>
</comment>
<feature type="transmembrane region" description="Helical" evidence="1">
    <location>
        <begin position="41"/>
        <end position="61"/>
    </location>
</feature>
<evidence type="ECO:0000256" key="1">
    <source>
        <dbReference type="SAM" id="Phobius"/>
    </source>
</evidence>
<feature type="transmembrane region" description="Helical" evidence="1">
    <location>
        <begin position="197"/>
        <end position="219"/>
    </location>
</feature>